<evidence type="ECO:0000313" key="3">
    <source>
        <dbReference type="Proteomes" id="UP000626109"/>
    </source>
</evidence>
<evidence type="ECO:0000256" key="1">
    <source>
        <dbReference type="SAM" id="Phobius"/>
    </source>
</evidence>
<keyword evidence="1" id="KW-0812">Transmembrane</keyword>
<keyword evidence="1" id="KW-0472">Membrane</keyword>
<dbReference type="AlphaFoldDB" id="A0A813LMY2"/>
<sequence length="105" mass="11722">MLGSYACTVECQCAKLPFHAMSPRIKEMTWLLLLLLCPLLVSSARMASQKIVTASHLILLLHLLLFLFLLFLFLFLLFAVVVVVESLSMRLRLLGSPAASLFLAE</sequence>
<accession>A0A813LMY2</accession>
<keyword evidence="1" id="KW-1133">Transmembrane helix</keyword>
<name>A0A813LMY2_POLGL</name>
<feature type="transmembrane region" description="Helical" evidence="1">
    <location>
        <begin position="59"/>
        <end position="84"/>
    </location>
</feature>
<proteinExistence type="predicted"/>
<evidence type="ECO:0000313" key="2">
    <source>
        <dbReference type="EMBL" id="CAE8727059.1"/>
    </source>
</evidence>
<protein>
    <submittedName>
        <fullName evidence="2">Uncharacterized protein</fullName>
    </submittedName>
</protein>
<comment type="caution">
    <text evidence="2">The sequence shown here is derived from an EMBL/GenBank/DDBJ whole genome shotgun (WGS) entry which is preliminary data.</text>
</comment>
<reference evidence="2" key="1">
    <citation type="submission" date="2021-02" db="EMBL/GenBank/DDBJ databases">
        <authorList>
            <person name="Dougan E. K."/>
            <person name="Rhodes N."/>
            <person name="Thang M."/>
            <person name="Chan C."/>
        </authorList>
    </citation>
    <scope>NUCLEOTIDE SEQUENCE</scope>
</reference>
<dbReference type="Proteomes" id="UP000626109">
    <property type="component" value="Unassembled WGS sequence"/>
</dbReference>
<dbReference type="EMBL" id="CAJNNW010035326">
    <property type="protein sequence ID" value="CAE8727059.1"/>
    <property type="molecule type" value="Genomic_DNA"/>
</dbReference>
<organism evidence="2 3">
    <name type="scientific">Polarella glacialis</name>
    <name type="common">Dinoflagellate</name>
    <dbReference type="NCBI Taxonomy" id="89957"/>
    <lineage>
        <taxon>Eukaryota</taxon>
        <taxon>Sar</taxon>
        <taxon>Alveolata</taxon>
        <taxon>Dinophyceae</taxon>
        <taxon>Suessiales</taxon>
        <taxon>Suessiaceae</taxon>
        <taxon>Polarella</taxon>
    </lineage>
</organism>
<gene>
    <name evidence="2" type="ORF">PGLA2088_LOCUS44689</name>
</gene>